<comment type="subcellular location">
    <subcellularLocation>
        <location evidence="2">Cell envelope</location>
    </subcellularLocation>
</comment>
<evidence type="ECO:0000256" key="9">
    <source>
        <dbReference type="RuleBase" id="RU003896"/>
    </source>
</evidence>
<dbReference type="InterPro" id="IPR029014">
    <property type="entry name" value="NiFe-Hase_large"/>
</dbReference>
<evidence type="ECO:0000256" key="8">
    <source>
        <dbReference type="PIRSR" id="PIRSR601501-1"/>
    </source>
</evidence>
<keyword evidence="6 8" id="KW-0479">Metal-binding</keyword>
<gene>
    <name evidence="10" type="ORF">EDD73_11662</name>
</gene>
<name>A0A4R2RLF6_9FIRM</name>
<keyword evidence="8" id="KW-0460">Magnesium</keyword>
<feature type="binding site" evidence="8">
    <location>
        <position position="61"/>
    </location>
    <ligand>
        <name>Ni(2+)</name>
        <dbReference type="ChEBI" id="CHEBI:49786"/>
    </ligand>
</feature>
<evidence type="ECO:0000256" key="3">
    <source>
        <dbReference type="ARBA" id="ARBA00009292"/>
    </source>
</evidence>
<dbReference type="InterPro" id="IPR050867">
    <property type="entry name" value="NiFe/NiFeSe_hydrgnase_LSU"/>
</dbReference>
<dbReference type="PROSITE" id="PS00507">
    <property type="entry name" value="NI_HGENASE_L_1"/>
    <property type="match status" value="1"/>
</dbReference>
<feature type="binding site" evidence="8">
    <location>
        <position position="64"/>
    </location>
    <ligand>
        <name>Ni(2+)</name>
        <dbReference type="ChEBI" id="CHEBI:49786"/>
    </ligand>
</feature>
<dbReference type="PANTHER" id="PTHR42958:SF2">
    <property type="entry name" value="UPTAKE HYDROGENASE LARGE SUBUNIT"/>
    <property type="match status" value="1"/>
</dbReference>
<sequence>MANRIVIDPVTRIEGHLRVEAKIDQGRIVDAVSAGTMIRGIELILQDRDPRDAWALVQRICGVCTTVHALTSLRAVENALQVTVPRNAEIIRNILHSSLLVHDHVVHFYHLHAPDWVDIPRALQADPNATAALAQRISRWPKSSAGYFRDVQAKLKTFIDSGQLGIFSNGYWGHSAYRLPAEVNLLAVAHYLEALDWQRSIVKIHAIFGGKNPHPNYVVGGMACSFAAPAGTDNEIEENEENEASQTITQEQLAYVGTIINEAIEFVEQVYKPDLLLIGSYYKEAATYGAGPGHYLAYGDLPTGSINDINSYLLPRGIITHGNLNAVLDVNLNDTSQIREYTEHSWYANSRSGLHPSSGETRLAYGGPTPPYETLDPSGEFNGKYSWLKSPRWRDLPMEVGPLARMLVAYAKKSAPSHAAVRDSVDSVLRKLNLAPKDLASTLGRMAARGIETGLAVHWLKDYYDQLLRNIKGGDITTFDPTIWEKLKTAKSNSGVGWCEAPRGALGHWVQIKNSKISNYQCVVPTTWNGSPRDHKNQKGALETALIGTPIANEKKPLELLRTIHSFDPCLACAAHLTDTTGQTVTAITVTP</sequence>
<dbReference type="Gene3D" id="1.10.645.10">
    <property type="entry name" value="Cytochrome-c3 Hydrogenase, chain B"/>
    <property type="match status" value="1"/>
</dbReference>
<evidence type="ECO:0000313" key="11">
    <source>
        <dbReference type="Proteomes" id="UP000294813"/>
    </source>
</evidence>
<dbReference type="GO" id="GO:0030313">
    <property type="term" value="C:cell envelope"/>
    <property type="evidence" value="ECO:0007669"/>
    <property type="project" value="UniProtKB-SubCell"/>
</dbReference>
<dbReference type="PANTHER" id="PTHR42958">
    <property type="entry name" value="HYDROGENASE-2 LARGE CHAIN"/>
    <property type="match status" value="1"/>
</dbReference>
<dbReference type="Pfam" id="PF00374">
    <property type="entry name" value="NiFeSe_Hases"/>
    <property type="match status" value="1"/>
</dbReference>
<evidence type="ECO:0000313" key="10">
    <source>
        <dbReference type="EMBL" id="TCP63718.1"/>
    </source>
</evidence>
<keyword evidence="11" id="KW-1185">Reference proteome</keyword>
<comment type="similarity">
    <text evidence="3 9">Belongs to the [NiFe]/[NiFeSe] hydrogenase large subunit family.</text>
</comment>
<dbReference type="GO" id="GO:0008901">
    <property type="term" value="F:ferredoxin hydrogenase activity"/>
    <property type="evidence" value="ECO:0007669"/>
    <property type="project" value="InterPro"/>
</dbReference>
<dbReference type="OrthoDB" id="9761717at2"/>
<evidence type="ECO:0000256" key="2">
    <source>
        <dbReference type="ARBA" id="ARBA00004196"/>
    </source>
</evidence>
<evidence type="ECO:0000256" key="1">
    <source>
        <dbReference type="ARBA" id="ARBA00001967"/>
    </source>
</evidence>
<comment type="caution">
    <text evidence="10">The sequence shown here is derived from an EMBL/GenBank/DDBJ whole genome shotgun (WGS) entry which is preliminary data.</text>
</comment>
<accession>A0A4R2RLF6</accession>
<comment type="cofactor">
    <cofactor evidence="1 8">
        <name>Ni(2+)</name>
        <dbReference type="ChEBI" id="CHEBI:49786"/>
    </cofactor>
</comment>
<evidence type="ECO:0000256" key="4">
    <source>
        <dbReference type="ARBA" id="ARBA00011771"/>
    </source>
</evidence>
<dbReference type="PROSITE" id="PS00508">
    <property type="entry name" value="NI_HGENASE_L_2"/>
    <property type="match status" value="1"/>
</dbReference>
<feature type="binding site" evidence="8">
    <location>
        <position position="64"/>
    </location>
    <ligand>
        <name>Fe cation</name>
        <dbReference type="ChEBI" id="CHEBI:24875"/>
    </ligand>
</feature>
<dbReference type="EMBL" id="SLXT01000016">
    <property type="protein sequence ID" value="TCP63718.1"/>
    <property type="molecule type" value="Genomic_DNA"/>
</dbReference>
<dbReference type="Proteomes" id="UP000294813">
    <property type="component" value="Unassembled WGS sequence"/>
</dbReference>
<dbReference type="InterPro" id="IPR001501">
    <property type="entry name" value="Ni-dep_hyd_lsu"/>
</dbReference>
<keyword evidence="8" id="KW-0408">Iron</keyword>
<reference evidence="10 11" key="1">
    <citation type="submission" date="2019-03" db="EMBL/GenBank/DDBJ databases">
        <title>Genomic Encyclopedia of Type Strains, Phase IV (KMG-IV): sequencing the most valuable type-strain genomes for metagenomic binning, comparative biology and taxonomic classification.</title>
        <authorList>
            <person name="Goeker M."/>
        </authorList>
    </citation>
    <scope>NUCLEOTIDE SEQUENCE [LARGE SCALE GENOMIC DNA]</scope>
    <source>
        <strain evidence="10 11">DSM 11170</strain>
    </source>
</reference>
<feature type="binding site" evidence="8">
    <location>
        <position position="570"/>
    </location>
    <ligand>
        <name>Ni(2+)</name>
        <dbReference type="ChEBI" id="CHEBI:49786"/>
    </ligand>
</feature>
<proteinExistence type="inferred from homology"/>
<evidence type="ECO:0000256" key="7">
    <source>
        <dbReference type="ARBA" id="ARBA00023002"/>
    </source>
</evidence>
<dbReference type="InterPro" id="IPR018194">
    <property type="entry name" value="Ni-dep_hyd_lsu_Ni_BS"/>
</dbReference>
<evidence type="ECO:0000256" key="6">
    <source>
        <dbReference type="ARBA" id="ARBA00022723"/>
    </source>
</evidence>
<evidence type="ECO:0000256" key="5">
    <source>
        <dbReference type="ARBA" id="ARBA00022596"/>
    </source>
</evidence>
<protein>
    <submittedName>
        <fullName evidence="10">Hydrogenase large subunit</fullName>
    </submittedName>
</protein>
<feature type="binding site" evidence="8">
    <location>
        <position position="576"/>
    </location>
    <ligand>
        <name>Mg(2+)</name>
        <dbReference type="ChEBI" id="CHEBI:18420"/>
    </ligand>
</feature>
<dbReference type="FunFam" id="1.10.645.10:FF:000002">
    <property type="entry name" value="Hydrogenase 2 large subunit"/>
    <property type="match status" value="1"/>
</dbReference>
<dbReference type="SUPFAM" id="SSF56762">
    <property type="entry name" value="HydB/Nqo4-like"/>
    <property type="match status" value="1"/>
</dbReference>
<dbReference type="AlphaFoldDB" id="A0A4R2RLF6"/>
<feature type="binding site" evidence="8">
    <location>
        <position position="42"/>
    </location>
    <ligand>
        <name>Mg(2+)</name>
        <dbReference type="ChEBI" id="CHEBI:18420"/>
    </ligand>
</feature>
<dbReference type="RefSeq" id="WP_131919554.1">
    <property type="nucleotide sequence ID" value="NZ_JAOQNU010000015.1"/>
</dbReference>
<organism evidence="10 11">
    <name type="scientific">Heliophilum fasciatum</name>
    <dbReference type="NCBI Taxonomy" id="35700"/>
    <lineage>
        <taxon>Bacteria</taxon>
        <taxon>Bacillati</taxon>
        <taxon>Bacillota</taxon>
        <taxon>Clostridia</taxon>
        <taxon>Eubacteriales</taxon>
        <taxon>Heliobacteriaceae</taxon>
        <taxon>Heliophilum</taxon>
    </lineage>
</organism>
<comment type="subunit">
    <text evidence="4">Heterodimer of a large and a small subunit.</text>
</comment>
<keyword evidence="7 9" id="KW-0560">Oxidoreductase</keyword>
<comment type="cofactor">
    <cofactor evidence="8">
        <name>Fe cation</name>
        <dbReference type="ChEBI" id="CHEBI:24875"/>
    </cofactor>
</comment>
<keyword evidence="5 8" id="KW-0533">Nickel</keyword>
<feature type="binding site" evidence="8">
    <location>
        <position position="573"/>
    </location>
    <ligand>
        <name>Fe cation</name>
        <dbReference type="ChEBI" id="CHEBI:24875"/>
    </ligand>
</feature>
<dbReference type="GO" id="GO:0016151">
    <property type="term" value="F:nickel cation binding"/>
    <property type="evidence" value="ECO:0007669"/>
    <property type="project" value="InterPro"/>
</dbReference>